<dbReference type="InterPro" id="IPR013815">
    <property type="entry name" value="ATP_grasp_subdomain_1"/>
</dbReference>
<evidence type="ECO:0000256" key="3">
    <source>
        <dbReference type="ARBA" id="ARBA00005174"/>
    </source>
</evidence>
<comment type="pathway">
    <text evidence="3 14">Purine metabolism; IMP biosynthesis via de novo pathway; N(1)-(5-phospho-D-ribosyl)glycinamide from 5-phospho-alpha-D-ribose 1-diphosphate: step 2/2.</text>
</comment>
<protein>
    <recommendedName>
        <fullName evidence="4 14">Phosphoribosylamine--glycine ligase</fullName>
        <ecNumber evidence="4 14">6.3.4.13</ecNumber>
    </recommendedName>
    <alternativeName>
        <fullName evidence="14">GARS</fullName>
    </alternativeName>
    <alternativeName>
        <fullName evidence="12 14">Glycinamide ribonucleotide synthetase</fullName>
    </alternativeName>
    <alternativeName>
        <fullName evidence="13 14">Phosphoribosylglycinamide synthetase</fullName>
    </alternativeName>
</protein>
<keyword evidence="5 14" id="KW-0436">Ligase</keyword>
<dbReference type="InterPro" id="IPR016185">
    <property type="entry name" value="PreATP-grasp_dom_sf"/>
</dbReference>
<dbReference type="SMART" id="SM01209">
    <property type="entry name" value="GARS_A"/>
    <property type="match status" value="1"/>
</dbReference>
<dbReference type="Pfam" id="PF01071">
    <property type="entry name" value="GARS_A"/>
    <property type="match status" value="1"/>
</dbReference>
<dbReference type="GO" id="GO:0004637">
    <property type="term" value="F:phosphoribosylamine-glycine ligase activity"/>
    <property type="evidence" value="ECO:0007669"/>
    <property type="project" value="UniProtKB-UniRule"/>
</dbReference>
<dbReference type="Gene3D" id="3.40.50.20">
    <property type="match status" value="1"/>
</dbReference>
<comment type="catalytic activity">
    <reaction evidence="14">
        <text>5-phospho-beta-D-ribosylamine + glycine + ATP = N(1)-(5-phospho-beta-D-ribosyl)glycinamide + ADP + phosphate + H(+)</text>
        <dbReference type="Rhea" id="RHEA:17453"/>
        <dbReference type="ChEBI" id="CHEBI:15378"/>
        <dbReference type="ChEBI" id="CHEBI:30616"/>
        <dbReference type="ChEBI" id="CHEBI:43474"/>
        <dbReference type="ChEBI" id="CHEBI:57305"/>
        <dbReference type="ChEBI" id="CHEBI:58681"/>
        <dbReference type="ChEBI" id="CHEBI:143788"/>
        <dbReference type="ChEBI" id="CHEBI:456216"/>
        <dbReference type="EC" id="6.3.4.13"/>
    </reaction>
</comment>
<evidence type="ECO:0000256" key="7">
    <source>
        <dbReference type="ARBA" id="ARBA00022755"/>
    </source>
</evidence>
<dbReference type="InterPro" id="IPR020562">
    <property type="entry name" value="PRibGlycinamide_synth_N"/>
</dbReference>
<evidence type="ECO:0000256" key="8">
    <source>
        <dbReference type="ARBA" id="ARBA00022840"/>
    </source>
</evidence>
<keyword evidence="8 15" id="KW-0067">ATP-binding</keyword>
<dbReference type="InterPro" id="IPR020560">
    <property type="entry name" value="PRibGlycinamide_synth_C-dom"/>
</dbReference>
<evidence type="ECO:0000313" key="18">
    <source>
        <dbReference type="EMBL" id="AIF09374.1"/>
    </source>
</evidence>
<comment type="cofactor">
    <cofactor evidence="2">
        <name>Mg(2+)</name>
        <dbReference type="ChEBI" id="CHEBI:18420"/>
    </cofactor>
</comment>
<dbReference type="SUPFAM" id="SSF52440">
    <property type="entry name" value="PreATP-grasp domain"/>
    <property type="match status" value="1"/>
</dbReference>
<evidence type="ECO:0000256" key="1">
    <source>
        <dbReference type="ARBA" id="ARBA00001936"/>
    </source>
</evidence>
<keyword evidence="10" id="KW-0464">Manganese</keyword>
<dbReference type="SUPFAM" id="SSF56059">
    <property type="entry name" value="Glutathione synthetase ATP-binding domain-like"/>
    <property type="match status" value="1"/>
</dbReference>
<dbReference type="GO" id="GO:0005524">
    <property type="term" value="F:ATP binding"/>
    <property type="evidence" value="ECO:0007669"/>
    <property type="project" value="UniProtKB-UniRule"/>
</dbReference>
<keyword evidence="9" id="KW-0460">Magnesium</keyword>
<evidence type="ECO:0000256" key="14">
    <source>
        <dbReference type="HAMAP-Rule" id="MF_00138"/>
    </source>
</evidence>
<evidence type="ECO:0000256" key="9">
    <source>
        <dbReference type="ARBA" id="ARBA00022842"/>
    </source>
</evidence>
<dbReference type="PANTHER" id="PTHR43472:SF1">
    <property type="entry name" value="PHOSPHORIBOSYLAMINE--GLYCINE LIGASE, CHLOROPLASTIC"/>
    <property type="match status" value="1"/>
</dbReference>
<evidence type="ECO:0000256" key="6">
    <source>
        <dbReference type="ARBA" id="ARBA00022741"/>
    </source>
</evidence>
<dbReference type="PANTHER" id="PTHR43472">
    <property type="entry name" value="PHOSPHORIBOSYLAMINE--GLYCINE LIGASE"/>
    <property type="match status" value="1"/>
</dbReference>
<dbReference type="HAMAP" id="MF_00138">
    <property type="entry name" value="GARS"/>
    <property type="match status" value="1"/>
</dbReference>
<dbReference type="PROSITE" id="PS00184">
    <property type="entry name" value="GARS"/>
    <property type="match status" value="1"/>
</dbReference>
<evidence type="ECO:0000259" key="17">
    <source>
        <dbReference type="PROSITE" id="PS50975"/>
    </source>
</evidence>
<dbReference type="Pfam" id="PF02844">
    <property type="entry name" value="GARS_N"/>
    <property type="match status" value="1"/>
</dbReference>
<dbReference type="InterPro" id="IPR011761">
    <property type="entry name" value="ATP-grasp"/>
</dbReference>
<evidence type="ECO:0000256" key="15">
    <source>
        <dbReference type="PROSITE-ProRule" id="PRU00409"/>
    </source>
</evidence>
<dbReference type="UniPathway" id="UPA00074">
    <property type="reaction ID" value="UER00125"/>
</dbReference>
<feature type="domain" description="ATP-grasp" evidence="17">
    <location>
        <begin position="116"/>
        <end position="317"/>
    </location>
</feature>
<organism evidence="18">
    <name type="scientific">uncultured marine group II/III euryarchaeote KM3_36_F10</name>
    <dbReference type="NCBI Taxonomy" id="1456440"/>
    <lineage>
        <taxon>Archaea</taxon>
        <taxon>Methanobacteriati</taxon>
        <taxon>Methanobacteriota</taxon>
        <taxon>environmental samples</taxon>
    </lineage>
</organism>
<evidence type="ECO:0000256" key="2">
    <source>
        <dbReference type="ARBA" id="ARBA00001946"/>
    </source>
</evidence>
<dbReference type="InterPro" id="IPR011054">
    <property type="entry name" value="Rudment_hybrid_motif"/>
</dbReference>
<dbReference type="SMART" id="SM01210">
    <property type="entry name" value="GARS_C"/>
    <property type="match status" value="1"/>
</dbReference>
<evidence type="ECO:0000256" key="13">
    <source>
        <dbReference type="ARBA" id="ARBA00042864"/>
    </source>
</evidence>
<reference evidence="18" key="1">
    <citation type="journal article" date="2014" name="Genome Biol. Evol.">
        <title>Pangenome evidence for extensive interdomain horizontal transfer affecting lineage core and shell genes in uncultured planktonic thaumarchaeota and euryarchaeota.</title>
        <authorList>
            <person name="Deschamps P."/>
            <person name="Zivanovic Y."/>
            <person name="Moreira D."/>
            <person name="Rodriguez-Valera F."/>
            <person name="Lopez-Garcia P."/>
        </authorList>
    </citation>
    <scope>NUCLEOTIDE SEQUENCE</scope>
</reference>
<name>A0A075GZY8_9EURY</name>
<dbReference type="EMBL" id="KF900860">
    <property type="protein sequence ID" value="AIF09374.1"/>
    <property type="molecule type" value="Genomic_DNA"/>
</dbReference>
<comment type="similarity">
    <text evidence="11 14">Belongs to the GARS family.</text>
</comment>
<keyword evidence="6 15" id="KW-0547">Nucleotide-binding</keyword>
<dbReference type="InterPro" id="IPR020561">
    <property type="entry name" value="PRibGlycinamid_synth_ATP-grasp"/>
</dbReference>
<dbReference type="Gene3D" id="3.30.470.20">
    <property type="entry name" value="ATP-grasp fold, B domain"/>
    <property type="match status" value="1"/>
</dbReference>
<dbReference type="InterPro" id="IPR020559">
    <property type="entry name" value="PRibGlycinamide_synth_CS"/>
</dbReference>
<keyword evidence="7 14" id="KW-0658">Purine biosynthesis</keyword>
<dbReference type="EC" id="6.3.4.13" evidence="4 14"/>
<dbReference type="InterPro" id="IPR000115">
    <property type="entry name" value="PRibGlycinamide_synth"/>
</dbReference>
<dbReference type="InterPro" id="IPR037123">
    <property type="entry name" value="PRibGlycinamide_synth_C_sf"/>
</dbReference>
<dbReference type="SUPFAM" id="SSF51246">
    <property type="entry name" value="Rudiment single hybrid motif"/>
    <property type="match status" value="1"/>
</dbReference>
<dbReference type="Gene3D" id="3.30.1490.20">
    <property type="entry name" value="ATP-grasp fold, A domain"/>
    <property type="match status" value="1"/>
</dbReference>
<dbReference type="PROSITE" id="PS50975">
    <property type="entry name" value="ATP_GRASP"/>
    <property type="match status" value="1"/>
</dbReference>
<sequence length="428" mass="44878">MTSRGLMGPITALVVGGGGREHALCIGLAHSPSVDSVHCSPGNAGTSMVATNHEVSTTDTEGIVALALDLEANLVVVGPEAPLVDGLADSLRQAGISCFGPHSEGARLEASKLHAKEVMRSLSVPTGDYLVVDNPSSVPSALDRFDAPWVIKRDVLAAGKGVTVSSDRQVAEQALLEGIDLDGFVLLEQHLSGEEASVLVVMDESGYICLPTSQDHKRVGEGDTGPNTGGMGAYSPAPVTSSSVMHRVTREIIEPMHHHLRNQKTPYRGCLYVGLMIDEDGSPGVIEFNVRFGDPETQVTLPLISSDLGQLLLACAEGRVKEEECVFHELSAATVVLASEGYPAASSTGRNISGSEIRIEEGLTSAYVHYAGTVIDGEGRLVSSGGRVLSVTGLAPTLGDAVAAAYELIECIELEGSHYRSDIAYRAL</sequence>
<dbReference type="Gene3D" id="3.90.600.10">
    <property type="entry name" value="Phosphoribosylglycinamide synthetase, C-terminal domain"/>
    <property type="match status" value="1"/>
</dbReference>
<dbReference type="Pfam" id="PF02843">
    <property type="entry name" value="GARS_C"/>
    <property type="match status" value="1"/>
</dbReference>
<gene>
    <name evidence="14 18" type="primary">purD</name>
</gene>
<comment type="cofactor">
    <cofactor evidence="1">
        <name>Mn(2+)</name>
        <dbReference type="ChEBI" id="CHEBI:29035"/>
    </cofactor>
</comment>
<dbReference type="GO" id="GO:0006189">
    <property type="term" value="P:'de novo' IMP biosynthetic process"/>
    <property type="evidence" value="ECO:0007669"/>
    <property type="project" value="UniProtKB-UniRule"/>
</dbReference>
<dbReference type="NCBIfam" id="TIGR00877">
    <property type="entry name" value="purD"/>
    <property type="match status" value="1"/>
</dbReference>
<dbReference type="AlphaFoldDB" id="A0A075GZY8"/>
<feature type="region of interest" description="Disordered" evidence="16">
    <location>
        <begin position="213"/>
        <end position="240"/>
    </location>
</feature>
<evidence type="ECO:0000256" key="12">
    <source>
        <dbReference type="ARBA" id="ARBA00042242"/>
    </source>
</evidence>
<dbReference type="GO" id="GO:0046872">
    <property type="term" value="F:metal ion binding"/>
    <property type="evidence" value="ECO:0007669"/>
    <property type="project" value="InterPro"/>
</dbReference>
<accession>A0A075GZY8</accession>
<proteinExistence type="inferred from homology"/>
<evidence type="ECO:0000256" key="10">
    <source>
        <dbReference type="ARBA" id="ARBA00023211"/>
    </source>
</evidence>
<evidence type="ECO:0000256" key="16">
    <source>
        <dbReference type="SAM" id="MobiDB-lite"/>
    </source>
</evidence>
<evidence type="ECO:0000256" key="5">
    <source>
        <dbReference type="ARBA" id="ARBA00022598"/>
    </source>
</evidence>
<dbReference type="GO" id="GO:0009113">
    <property type="term" value="P:purine nucleobase biosynthetic process"/>
    <property type="evidence" value="ECO:0007669"/>
    <property type="project" value="InterPro"/>
</dbReference>
<evidence type="ECO:0000256" key="11">
    <source>
        <dbReference type="ARBA" id="ARBA00038345"/>
    </source>
</evidence>
<evidence type="ECO:0000256" key="4">
    <source>
        <dbReference type="ARBA" id="ARBA00013255"/>
    </source>
</evidence>